<gene>
    <name evidence="1" type="ORF">QLQ22_13310</name>
</gene>
<dbReference type="Proteomes" id="UP001226091">
    <property type="component" value="Chromosome"/>
</dbReference>
<organism evidence="1 2">
    <name type="scientific">Metabacillus hrfriensis</name>
    <dbReference type="NCBI Taxonomy" id="3048891"/>
    <lineage>
        <taxon>Bacteria</taxon>
        <taxon>Bacillati</taxon>
        <taxon>Bacillota</taxon>
        <taxon>Bacilli</taxon>
        <taxon>Bacillales</taxon>
        <taxon>Bacillaceae</taxon>
        <taxon>Metabacillus</taxon>
    </lineage>
</organism>
<evidence type="ECO:0000313" key="1">
    <source>
        <dbReference type="EMBL" id="WHZ60253.1"/>
    </source>
</evidence>
<reference evidence="2" key="1">
    <citation type="journal article" date="2025" name="Aquaculture">
        <title>Assessment of the bioflocculant production and safety properties of Metabacillus hrfriensis sp. nov. based on phenotypic and whole-genome sequencing analysis.</title>
        <authorList>
            <person name="Zhang R."/>
            <person name="Zhao Z."/>
            <person name="Luo L."/>
            <person name="Wang S."/>
            <person name="Guo K."/>
            <person name="Xu W."/>
        </authorList>
    </citation>
    <scope>NUCLEOTIDE SEQUENCE [LARGE SCALE GENOMIC DNA]</scope>
    <source>
        <strain evidence="2">CT-WN-B3</strain>
    </source>
</reference>
<accession>A0ACD4RIA3</accession>
<name>A0ACD4RIA3_9BACI</name>
<keyword evidence="2" id="KW-1185">Reference proteome</keyword>
<evidence type="ECO:0000313" key="2">
    <source>
        <dbReference type="Proteomes" id="UP001226091"/>
    </source>
</evidence>
<sequence length="78" mass="8616">MQIYLIKGEKSFKFSGKELSGDDFLYYSITTFTTTGFGDITSIGVISNMIAASEMLIGFIISTLFMAIITSKLIKNLK</sequence>
<proteinExistence type="predicted"/>
<protein>
    <submittedName>
        <fullName evidence="1">Ion channel</fullName>
    </submittedName>
</protein>
<dbReference type="EMBL" id="CP126116">
    <property type="protein sequence ID" value="WHZ60253.1"/>
    <property type="molecule type" value="Genomic_DNA"/>
</dbReference>